<feature type="compositionally biased region" description="Low complexity" evidence="5">
    <location>
        <begin position="19"/>
        <end position="36"/>
    </location>
</feature>
<dbReference type="SUPFAM" id="SSF52091">
    <property type="entry name" value="SpoIIaa-like"/>
    <property type="match status" value="1"/>
</dbReference>
<dbReference type="Gene3D" id="3.30.750.24">
    <property type="entry name" value="STAS domain"/>
    <property type="match status" value="1"/>
</dbReference>
<protein>
    <recommendedName>
        <fullName evidence="7">STAS domain-containing protein</fullName>
    </recommendedName>
</protein>
<name>F0Z901_DICPU</name>
<dbReference type="PROSITE" id="PS01130">
    <property type="entry name" value="SLC26A"/>
    <property type="match status" value="1"/>
</dbReference>
<feature type="transmembrane region" description="Helical" evidence="6">
    <location>
        <begin position="368"/>
        <end position="386"/>
    </location>
</feature>
<dbReference type="GO" id="GO:0005886">
    <property type="term" value="C:plasma membrane"/>
    <property type="evidence" value="ECO:0000318"/>
    <property type="project" value="GO_Central"/>
</dbReference>
<dbReference type="CDD" id="cd07042">
    <property type="entry name" value="STAS_SulP_like_sulfate_transporter"/>
    <property type="match status" value="1"/>
</dbReference>
<dbReference type="InterPro" id="IPR036513">
    <property type="entry name" value="STAS_dom_sf"/>
</dbReference>
<feature type="region of interest" description="Disordered" evidence="5">
    <location>
        <begin position="19"/>
        <end position="39"/>
    </location>
</feature>
<evidence type="ECO:0000256" key="5">
    <source>
        <dbReference type="SAM" id="MobiDB-lite"/>
    </source>
</evidence>
<organism evidence="8 9">
    <name type="scientific">Dictyostelium purpureum</name>
    <name type="common">Slime mold</name>
    <dbReference type="NCBI Taxonomy" id="5786"/>
    <lineage>
        <taxon>Eukaryota</taxon>
        <taxon>Amoebozoa</taxon>
        <taxon>Evosea</taxon>
        <taxon>Eumycetozoa</taxon>
        <taxon>Dictyostelia</taxon>
        <taxon>Dictyosteliales</taxon>
        <taxon>Dictyosteliaceae</taxon>
        <taxon>Dictyostelium</taxon>
    </lineage>
</organism>
<evidence type="ECO:0000313" key="8">
    <source>
        <dbReference type="EMBL" id="EGC39551.1"/>
    </source>
</evidence>
<evidence type="ECO:0000256" key="4">
    <source>
        <dbReference type="ARBA" id="ARBA00023136"/>
    </source>
</evidence>
<evidence type="ECO:0000256" key="2">
    <source>
        <dbReference type="ARBA" id="ARBA00022692"/>
    </source>
</evidence>
<accession>F0Z901</accession>
<dbReference type="AlphaFoldDB" id="F0Z901"/>
<feature type="transmembrane region" description="Helical" evidence="6">
    <location>
        <begin position="345"/>
        <end position="361"/>
    </location>
</feature>
<evidence type="ECO:0000256" key="3">
    <source>
        <dbReference type="ARBA" id="ARBA00022989"/>
    </source>
</evidence>
<dbReference type="Proteomes" id="UP000001064">
    <property type="component" value="Unassembled WGS sequence"/>
</dbReference>
<dbReference type="Pfam" id="PF01740">
    <property type="entry name" value="STAS"/>
    <property type="match status" value="1"/>
</dbReference>
<gene>
    <name evidence="8" type="ORF">DICPUDRAFT_74877</name>
</gene>
<feature type="domain" description="STAS" evidence="7">
    <location>
        <begin position="738"/>
        <end position="855"/>
    </location>
</feature>
<evidence type="ECO:0000256" key="6">
    <source>
        <dbReference type="SAM" id="Phobius"/>
    </source>
</evidence>
<feature type="transmembrane region" description="Helical" evidence="6">
    <location>
        <begin position="319"/>
        <end position="339"/>
    </location>
</feature>
<feature type="transmembrane region" description="Helical" evidence="6">
    <location>
        <begin position="473"/>
        <end position="493"/>
    </location>
</feature>
<dbReference type="InParanoid" id="F0Z901"/>
<dbReference type="NCBIfam" id="TIGR00815">
    <property type="entry name" value="sulP"/>
    <property type="match status" value="1"/>
</dbReference>
<dbReference type="VEuPathDB" id="AmoebaDB:DICPUDRAFT_74877"/>
<feature type="transmembrane region" description="Helical" evidence="6">
    <location>
        <begin position="392"/>
        <end position="415"/>
    </location>
</feature>
<dbReference type="KEGG" id="dpp:DICPUDRAFT_74877"/>
<dbReference type="Pfam" id="PF00916">
    <property type="entry name" value="Sulfate_transp"/>
    <property type="match status" value="1"/>
</dbReference>
<dbReference type="EMBL" id="GL870955">
    <property type="protein sequence ID" value="EGC39551.1"/>
    <property type="molecule type" value="Genomic_DNA"/>
</dbReference>
<comment type="subcellular location">
    <subcellularLocation>
        <location evidence="1">Membrane</location>
        <topology evidence="1">Multi-pass membrane protein</topology>
    </subcellularLocation>
</comment>
<evidence type="ECO:0000256" key="1">
    <source>
        <dbReference type="ARBA" id="ARBA00004141"/>
    </source>
</evidence>
<dbReference type="PROSITE" id="PS50801">
    <property type="entry name" value="STAS"/>
    <property type="match status" value="1"/>
</dbReference>
<dbReference type="InterPro" id="IPR001902">
    <property type="entry name" value="SLC26A/SulP_fam"/>
</dbReference>
<proteinExistence type="predicted"/>
<dbReference type="RefSeq" id="XP_003283886.1">
    <property type="nucleotide sequence ID" value="XM_003283838.1"/>
</dbReference>
<dbReference type="GeneID" id="10509791"/>
<dbReference type="InterPro" id="IPR002645">
    <property type="entry name" value="STAS_dom"/>
</dbReference>
<keyword evidence="4 6" id="KW-0472">Membrane</keyword>
<dbReference type="FunFam" id="3.30.750.24:FF:000095">
    <property type="entry name" value="Uncharacterized protein"/>
    <property type="match status" value="1"/>
</dbReference>
<sequence>MLNSNNINNCDIEMDNNTTSNYYNNNNNGDSDNSSTEGAENNLINQKESNNVVLNMSSNIDKELGISKRFDETMFYFNRLLDIITNEGSNSLNQSINSNILISSGIYNKYNDFNGQSIQNYIDDSFLKEGSETNSVDEEMLTTSVKTPLRNGSEYNDDSLNNNKDIFNIISKLKSETKESLVHLRFKANKDLEISISKEKKPIIIDQIIEFHFENFTNNCYDEIINRFQFQFPNVIDTIKIMRTIPGAKSRAEPAPEEEDKTAKFTSNPENFTKFSMKEFATDSIKSFKIKMVLNYLFSMIQITKWVPKYQLKYIKDDVISSLTVGFMIVPQAMAYAILGGMPPIYGLYAAFIAPVMYGIFGTSNEVSVGPVAMVSLLIPSIISVPSTDPEFLLEVFCLSLLSGIVLIVIGVLRAGFIIENLLSNPILMGFIQAAAFLIVCSQIKNITKIPIPSNVSSLPEFVEAIAEHYKSIHGWTVLFGVSGLVFLIVFRIINNKIKFKVPIAVIILMLSTLISYLINSKSHGISIIGDVPSGLPSFKVPSLTFERAGRLIVGAFIISILGFVESISIAKKFSSIRKYSIDPSQELIALGMCNFVGSFFQACPSTGSFSRTAVNFQTNSRSRVCSIASGVIVACVLLFLTPIIKHTPLCILSAIVIAAAITLFEFKESYELLKSGELLGFIQLIFIFVLTLLFGSEIGIIVAFCVSILQIISHSARPKLVILGRLPGSILFRNIKHFPEAITNSSIKILRYDSRLTYYTVNHFRDALYELKKEDPEFELVQTIIFDMANVSSIDSTAIDVLHEIVDFYKSQNIKILWSDIRPHIQKVMFRCGFLKSMDNHHFFTTTHKALEYALSELQE</sequence>
<evidence type="ECO:0000259" key="7">
    <source>
        <dbReference type="PROSITE" id="PS50801"/>
    </source>
</evidence>
<dbReference type="GO" id="GO:1902476">
    <property type="term" value="P:chloride transmembrane transport"/>
    <property type="evidence" value="ECO:0000318"/>
    <property type="project" value="GO_Central"/>
</dbReference>
<keyword evidence="2 6" id="KW-0812">Transmembrane</keyword>
<keyword evidence="3 6" id="KW-1133">Transmembrane helix</keyword>
<dbReference type="GO" id="GO:0015116">
    <property type="term" value="F:sulfate transmembrane transporter activity"/>
    <property type="evidence" value="ECO:0000318"/>
    <property type="project" value="GO_Central"/>
</dbReference>
<feature type="transmembrane region" description="Helical" evidence="6">
    <location>
        <begin position="625"/>
        <end position="641"/>
    </location>
</feature>
<keyword evidence="9" id="KW-1185">Reference proteome</keyword>
<dbReference type="OrthoDB" id="288203at2759"/>
<dbReference type="GO" id="GO:0008271">
    <property type="term" value="F:secondary active sulfate transmembrane transporter activity"/>
    <property type="evidence" value="ECO:0007669"/>
    <property type="project" value="InterPro"/>
</dbReference>
<dbReference type="OMA" id="SHLKWHH"/>
<dbReference type="eggNOG" id="KOG0236">
    <property type="taxonomic scope" value="Eukaryota"/>
</dbReference>
<reference evidence="9" key="1">
    <citation type="journal article" date="2011" name="Genome Biol.">
        <title>Comparative genomics of the social amoebae Dictyostelium discoideum and Dictyostelium purpureum.</title>
        <authorList>
            <consortium name="US DOE Joint Genome Institute (JGI-PGF)"/>
            <person name="Sucgang R."/>
            <person name="Kuo A."/>
            <person name="Tian X."/>
            <person name="Salerno W."/>
            <person name="Parikh A."/>
            <person name="Feasley C.L."/>
            <person name="Dalin E."/>
            <person name="Tu H."/>
            <person name="Huang E."/>
            <person name="Barry K."/>
            <person name="Lindquist E."/>
            <person name="Shapiro H."/>
            <person name="Bruce D."/>
            <person name="Schmutz J."/>
            <person name="Salamov A."/>
            <person name="Fey P."/>
            <person name="Gaudet P."/>
            <person name="Anjard C."/>
            <person name="Babu M.M."/>
            <person name="Basu S."/>
            <person name="Bushmanova Y."/>
            <person name="van der Wel H."/>
            <person name="Katoh-Kurasawa M."/>
            <person name="Dinh C."/>
            <person name="Coutinho P.M."/>
            <person name="Saito T."/>
            <person name="Elias M."/>
            <person name="Schaap P."/>
            <person name="Kay R.R."/>
            <person name="Henrissat B."/>
            <person name="Eichinger L."/>
            <person name="Rivero F."/>
            <person name="Putnam N.H."/>
            <person name="West C.M."/>
            <person name="Loomis W.F."/>
            <person name="Chisholm R.L."/>
            <person name="Shaulsky G."/>
            <person name="Strassmann J.E."/>
            <person name="Queller D.C."/>
            <person name="Kuspa A."/>
            <person name="Grigoriev I.V."/>
        </authorList>
    </citation>
    <scope>NUCLEOTIDE SEQUENCE [LARGE SCALE GENOMIC DNA]</scope>
    <source>
        <strain evidence="9">QSDP1</strain>
    </source>
</reference>
<dbReference type="InterPro" id="IPR018045">
    <property type="entry name" value="S04_transporter_CS"/>
</dbReference>
<dbReference type="STRING" id="5786.F0Z901"/>
<feature type="transmembrane region" description="Helical" evidence="6">
    <location>
        <begin position="647"/>
        <end position="667"/>
    </location>
</feature>
<dbReference type="GO" id="GO:1902358">
    <property type="term" value="P:sulfate transmembrane transport"/>
    <property type="evidence" value="ECO:0000318"/>
    <property type="project" value="GO_Central"/>
</dbReference>
<dbReference type="InterPro" id="IPR011547">
    <property type="entry name" value="SLC26A/SulP_dom"/>
</dbReference>
<feature type="transmembrane region" description="Helical" evidence="6">
    <location>
        <begin position="552"/>
        <end position="571"/>
    </location>
</feature>
<feature type="transmembrane region" description="Helical" evidence="6">
    <location>
        <begin position="679"/>
        <end position="710"/>
    </location>
</feature>
<feature type="transmembrane region" description="Helical" evidence="6">
    <location>
        <begin position="427"/>
        <end position="445"/>
    </location>
</feature>
<evidence type="ECO:0000313" key="9">
    <source>
        <dbReference type="Proteomes" id="UP000001064"/>
    </source>
</evidence>
<feature type="transmembrane region" description="Helical" evidence="6">
    <location>
        <begin position="500"/>
        <end position="519"/>
    </location>
</feature>
<dbReference type="PANTHER" id="PTHR11814">
    <property type="entry name" value="SULFATE TRANSPORTER"/>
    <property type="match status" value="1"/>
</dbReference>